<feature type="compositionally biased region" description="Basic and acidic residues" evidence="1">
    <location>
        <begin position="35"/>
        <end position="44"/>
    </location>
</feature>
<dbReference type="AlphaFoldDB" id="A0A803QRT3"/>
<reference evidence="2" key="1">
    <citation type="submission" date="2021-03" db="UniProtKB">
        <authorList>
            <consortium name="EnsemblPlants"/>
        </authorList>
    </citation>
    <scope>IDENTIFICATION</scope>
</reference>
<evidence type="ECO:0000313" key="3">
    <source>
        <dbReference type="Proteomes" id="UP000596661"/>
    </source>
</evidence>
<sequence>GVVDHQRLSSGVLDPLTWALLRKLHEGPKPSPSPDHLRPGMSGHEDLAASILTQAGASMGAILSDWGPSQVAPQEAFTPLPSPSLKVSWLLTETIDSGWPGRCLKGERRGK</sequence>
<dbReference type="EnsemblPlants" id="evm.model.ctgX177.1">
    <property type="protein sequence ID" value="cds.evm.model.ctgX177.1"/>
    <property type="gene ID" value="evm.TU.ctgX177.1"/>
</dbReference>
<accession>A0A803QRT3</accession>
<dbReference type="Gramene" id="evm.model.ctgX177.1">
    <property type="protein sequence ID" value="cds.evm.model.ctgX177.1"/>
    <property type="gene ID" value="evm.TU.ctgX177.1"/>
</dbReference>
<protein>
    <submittedName>
        <fullName evidence="2">Uncharacterized protein</fullName>
    </submittedName>
</protein>
<evidence type="ECO:0000256" key="1">
    <source>
        <dbReference type="SAM" id="MobiDB-lite"/>
    </source>
</evidence>
<feature type="region of interest" description="Disordered" evidence="1">
    <location>
        <begin position="25"/>
        <end position="44"/>
    </location>
</feature>
<dbReference type="Proteomes" id="UP000596661">
    <property type="component" value="Unassembled WGS sequence"/>
</dbReference>
<evidence type="ECO:0000313" key="2">
    <source>
        <dbReference type="EnsemblPlants" id="cds.evm.model.ctgX177.1"/>
    </source>
</evidence>
<name>A0A803QRT3_CANSA</name>
<proteinExistence type="predicted"/>
<keyword evidence="3" id="KW-1185">Reference proteome</keyword>
<organism evidence="2 3">
    <name type="scientific">Cannabis sativa</name>
    <name type="common">Hemp</name>
    <name type="synonym">Marijuana</name>
    <dbReference type="NCBI Taxonomy" id="3483"/>
    <lineage>
        <taxon>Eukaryota</taxon>
        <taxon>Viridiplantae</taxon>
        <taxon>Streptophyta</taxon>
        <taxon>Embryophyta</taxon>
        <taxon>Tracheophyta</taxon>
        <taxon>Spermatophyta</taxon>
        <taxon>Magnoliopsida</taxon>
        <taxon>eudicotyledons</taxon>
        <taxon>Gunneridae</taxon>
        <taxon>Pentapetalae</taxon>
        <taxon>rosids</taxon>
        <taxon>fabids</taxon>
        <taxon>Rosales</taxon>
        <taxon>Cannabaceae</taxon>
        <taxon>Cannabis</taxon>
    </lineage>
</organism>